<evidence type="ECO:0000313" key="1">
    <source>
        <dbReference type="EMBL" id="CAG8517759.1"/>
    </source>
</evidence>
<organism evidence="1 2">
    <name type="scientific">Paraglomus occultum</name>
    <dbReference type="NCBI Taxonomy" id="144539"/>
    <lineage>
        <taxon>Eukaryota</taxon>
        <taxon>Fungi</taxon>
        <taxon>Fungi incertae sedis</taxon>
        <taxon>Mucoromycota</taxon>
        <taxon>Glomeromycotina</taxon>
        <taxon>Glomeromycetes</taxon>
        <taxon>Paraglomerales</taxon>
        <taxon>Paraglomeraceae</taxon>
        <taxon>Paraglomus</taxon>
    </lineage>
</organism>
<dbReference type="EMBL" id="CAJVPJ010000375">
    <property type="protein sequence ID" value="CAG8517759.1"/>
    <property type="molecule type" value="Genomic_DNA"/>
</dbReference>
<accession>A0A9N9A5F7</accession>
<dbReference type="OrthoDB" id="2332634at2759"/>
<proteinExistence type="predicted"/>
<dbReference type="AlphaFoldDB" id="A0A9N9A5F7"/>
<dbReference type="SUPFAM" id="SSF52047">
    <property type="entry name" value="RNI-like"/>
    <property type="match status" value="1"/>
</dbReference>
<protein>
    <submittedName>
        <fullName evidence="1">10966_t:CDS:1</fullName>
    </submittedName>
</protein>
<evidence type="ECO:0000313" key="2">
    <source>
        <dbReference type="Proteomes" id="UP000789572"/>
    </source>
</evidence>
<dbReference type="InterPro" id="IPR032675">
    <property type="entry name" value="LRR_dom_sf"/>
</dbReference>
<dbReference type="Proteomes" id="UP000789572">
    <property type="component" value="Unassembled WGS sequence"/>
</dbReference>
<dbReference type="Gene3D" id="3.80.10.10">
    <property type="entry name" value="Ribonuclease Inhibitor"/>
    <property type="match status" value="1"/>
</dbReference>
<name>A0A9N9A5F7_9GLOM</name>
<sequence length="612" mass="71374">MAVALPPELLTMILNELINDTAALHSCILINRNWYRASIQYLWAKPFTLLYTCLKSENSRYKTETLKLISRQRAENLMKTFIECFTNVDDIKEELEILEKKSNKEASFDYSRYLREIHFNEVWKLVVYWLNLDLSYGRYSCDTKDNMNRTERLTVRIISFAIQYCQQLRILSLTPWNVLSYQQLSRFIVPTKELLQLKSFTWESKRSHRRVFGALSRVAHNLESLSVDFYYRKYHLKKKSRDSFQRLVQVQHKLKSITIKSLYTDMGSIMELMRLQSASLKSIKFACVNFGSTCSSFEAAKLNKLKDLELLYCTIMTTHGIKPFIMADLPSLQQLTVKNTPISDEIWELILHKHGKTLIEISIEKQKLSDSVLRVMSQTCNSLSHLSIDVYKELSISLAFMVANLPNLHSLLVRYSSPLRESYSDGLFNALSKHSIPHLYYLELCNTGNFEVDSLENFLSKSRPSLRSLIIDDSSEITEAHFNVILYHLSDTLKTLRVKYDIGLVSRDCIHKLRSIIDNFVRDGEYISDASMFDNIYVYPRTVDFFEYDFSEFITYEDDVFTLDVSTPSMNTNVDVVSNDLDEYIAQDTYVGRFDYSDIFAEYTAYNVYNSL</sequence>
<gene>
    <name evidence="1" type="ORF">POCULU_LOCUS3409</name>
</gene>
<comment type="caution">
    <text evidence="1">The sequence shown here is derived from an EMBL/GenBank/DDBJ whole genome shotgun (WGS) entry which is preliminary data.</text>
</comment>
<reference evidence="1" key="1">
    <citation type="submission" date="2021-06" db="EMBL/GenBank/DDBJ databases">
        <authorList>
            <person name="Kallberg Y."/>
            <person name="Tangrot J."/>
            <person name="Rosling A."/>
        </authorList>
    </citation>
    <scope>NUCLEOTIDE SEQUENCE</scope>
    <source>
        <strain evidence="1">IA702</strain>
    </source>
</reference>
<keyword evidence="2" id="KW-1185">Reference proteome</keyword>